<dbReference type="InterPro" id="IPR046938">
    <property type="entry name" value="DNA_clamp_sf"/>
</dbReference>
<protein>
    <recommendedName>
        <fullName evidence="3 10">Beta sliding clamp</fullName>
    </recommendedName>
</protein>
<evidence type="ECO:0000256" key="7">
    <source>
        <dbReference type="ARBA" id="ARBA00022705"/>
    </source>
</evidence>
<name>A0A368BUM5_9GAMM</name>
<feature type="domain" description="DNA polymerase III beta sliding clamp N-terminal" evidence="11">
    <location>
        <begin position="1"/>
        <end position="118"/>
    </location>
</feature>
<keyword evidence="9" id="KW-0238">DNA-binding</keyword>
<organism evidence="14 15">
    <name type="scientific">SAR86 cluster bacterium</name>
    <dbReference type="NCBI Taxonomy" id="2030880"/>
    <lineage>
        <taxon>Bacteria</taxon>
        <taxon>Pseudomonadati</taxon>
        <taxon>Pseudomonadota</taxon>
        <taxon>Gammaproteobacteria</taxon>
        <taxon>SAR86 cluster</taxon>
    </lineage>
</organism>
<dbReference type="PIRSF" id="PIRSF000804">
    <property type="entry name" value="DNA_pol_III_b"/>
    <property type="match status" value="1"/>
</dbReference>
<dbReference type="GO" id="GO:0003677">
    <property type="term" value="F:DNA binding"/>
    <property type="evidence" value="ECO:0007669"/>
    <property type="project" value="UniProtKB-UniRule"/>
</dbReference>
<evidence type="ECO:0000256" key="6">
    <source>
        <dbReference type="ARBA" id="ARBA00022695"/>
    </source>
</evidence>
<dbReference type="InterPro" id="IPR022635">
    <property type="entry name" value="DNA_polIII_beta_C"/>
</dbReference>
<dbReference type="GO" id="GO:0005737">
    <property type="term" value="C:cytoplasm"/>
    <property type="evidence" value="ECO:0007669"/>
    <property type="project" value="UniProtKB-SubCell"/>
</dbReference>
<evidence type="ECO:0000259" key="13">
    <source>
        <dbReference type="Pfam" id="PF02768"/>
    </source>
</evidence>
<evidence type="ECO:0000256" key="3">
    <source>
        <dbReference type="ARBA" id="ARBA00021035"/>
    </source>
</evidence>
<dbReference type="AlphaFoldDB" id="A0A368BUM5"/>
<feature type="domain" description="DNA polymerase III beta sliding clamp central" evidence="12">
    <location>
        <begin position="130"/>
        <end position="242"/>
    </location>
</feature>
<dbReference type="Gene3D" id="3.10.150.10">
    <property type="entry name" value="DNA Polymerase III, subunit A, domain 2"/>
    <property type="match status" value="1"/>
</dbReference>
<comment type="caution">
    <text evidence="14">The sequence shown here is derived from an EMBL/GenBank/DDBJ whole genome shotgun (WGS) entry which is preliminary data.</text>
</comment>
<comment type="subcellular location">
    <subcellularLocation>
        <location evidence="1 10">Cytoplasm</location>
    </subcellularLocation>
</comment>
<keyword evidence="8 10" id="KW-0239">DNA-directed DNA polymerase</keyword>
<dbReference type="Gene3D" id="3.70.10.10">
    <property type="match status" value="1"/>
</dbReference>
<accession>A0A368BUM5</accession>
<evidence type="ECO:0000313" key="14">
    <source>
        <dbReference type="EMBL" id="RCL40426.1"/>
    </source>
</evidence>
<dbReference type="InterPro" id="IPR001001">
    <property type="entry name" value="DNA_polIII_beta"/>
</dbReference>
<keyword evidence="6 10" id="KW-0548">Nucleotidyltransferase</keyword>
<evidence type="ECO:0000256" key="1">
    <source>
        <dbReference type="ARBA" id="ARBA00004496"/>
    </source>
</evidence>
<reference evidence="14 15" key="1">
    <citation type="journal article" date="2018" name="Microbiome">
        <title>Fine metagenomic profile of the Mediterranean stratified and mixed water columns revealed by assembly and recruitment.</title>
        <authorList>
            <person name="Haro-Moreno J.M."/>
            <person name="Lopez-Perez M."/>
            <person name="De La Torre J.R."/>
            <person name="Picazo A."/>
            <person name="Camacho A."/>
            <person name="Rodriguez-Valera F."/>
        </authorList>
    </citation>
    <scope>NUCLEOTIDE SEQUENCE [LARGE SCALE GENOMIC DNA]</scope>
    <source>
        <strain evidence="14">MED-G82</strain>
    </source>
</reference>
<dbReference type="InterPro" id="IPR022637">
    <property type="entry name" value="DNA_polIII_beta_cen"/>
</dbReference>
<dbReference type="NCBIfam" id="TIGR00663">
    <property type="entry name" value="dnan"/>
    <property type="match status" value="1"/>
</dbReference>
<evidence type="ECO:0000256" key="9">
    <source>
        <dbReference type="ARBA" id="ARBA00023125"/>
    </source>
</evidence>
<dbReference type="SUPFAM" id="SSF55979">
    <property type="entry name" value="DNA clamp"/>
    <property type="match status" value="3"/>
</dbReference>
<feature type="domain" description="DNA polymerase III beta sliding clamp C-terminal" evidence="13">
    <location>
        <begin position="245"/>
        <end position="363"/>
    </location>
</feature>
<evidence type="ECO:0000256" key="5">
    <source>
        <dbReference type="ARBA" id="ARBA00022679"/>
    </source>
</evidence>
<dbReference type="GO" id="GO:0006271">
    <property type="term" value="P:DNA strand elongation involved in DNA replication"/>
    <property type="evidence" value="ECO:0007669"/>
    <property type="project" value="TreeGrafter"/>
</dbReference>
<dbReference type="SMART" id="SM00480">
    <property type="entry name" value="POL3Bc"/>
    <property type="match status" value="1"/>
</dbReference>
<dbReference type="CDD" id="cd00140">
    <property type="entry name" value="beta_clamp"/>
    <property type="match status" value="1"/>
</dbReference>
<comment type="function">
    <text evidence="10">Confers DNA tethering and processivity to DNA polymerases and other proteins. Acts as a clamp, forming a ring around DNA (a reaction catalyzed by the clamp-loading complex) which diffuses in an ATP-independent manner freely and bidirectionally along dsDNA. Initially characterized for its ability to contact the catalytic subunit of DNA polymerase III (Pol III), a complex, multichain enzyme responsible for most of the replicative synthesis in bacteria; Pol III exhibits 3'-5' exonuclease proofreading activity. The beta chain is required for initiation of replication as well as for processivity of DNA replication.</text>
</comment>
<dbReference type="PANTHER" id="PTHR30478">
    <property type="entry name" value="DNA POLYMERASE III SUBUNIT BETA"/>
    <property type="match status" value="1"/>
</dbReference>
<evidence type="ECO:0000256" key="4">
    <source>
        <dbReference type="ARBA" id="ARBA00022490"/>
    </source>
</evidence>
<dbReference type="PANTHER" id="PTHR30478:SF0">
    <property type="entry name" value="BETA SLIDING CLAMP"/>
    <property type="match status" value="1"/>
</dbReference>
<comment type="subunit">
    <text evidence="10">Forms a ring-shaped head-to-tail homodimer around DNA.</text>
</comment>
<evidence type="ECO:0000259" key="12">
    <source>
        <dbReference type="Pfam" id="PF02767"/>
    </source>
</evidence>
<keyword evidence="7 10" id="KW-0235">DNA replication</keyword>
<evidence type="ECO:0000259" key="11">
    <source>
        <dbReference type="Pfam" id="PF00712"/>
    </source>
</evidence>
<comment type="similarity">
    <text evidence="2 10">Belongs to the beta sliding clamp family.</text>
</comment>
<keyword evidence="4 10" id="KW-0963">Cytoplasm</keyword>
<dbReference type="GO" id="GO:0009360">
    <property type="term" value="C:DNA polymerase III complex"/>
    <property type="evidence" value="ECO:0007669"/>
    <property type="project" value="InterPro"/>
</dbReference>
<evidence type="ECO:0000313" key="15">
    <source>
        <dbReference type="Proteomes" id="UP000253307"/>
    </source>
</evidence>
<dbReference type="EMBL" id="QOPE01000026">
    <property type="protein sequence ID" value="RCL40426.1"/>
    <property type="molecule type" value="Genomic_DNA"/>
</dbReference>
<evidence type="ECO:0000256" key="8">
    <source>
        <dbReference type="ARBA" id="ARBA00022932"/>
    </source>
</evidence>
<dbReference type="GO" id="GO:0008408">
    <property type="term" value="F:3'-5' exonuclease activity"/>
    <property type="evidence" value="ECO:0007669"/>
    <property type="project" value="InterPro"/>
</dbReference>
<evidence type="ECO:0000256" key="2">
    <source>
        <dbReference type="ARBA" id="ARBA00010752"/>
    </source>
</evidence>
<dbReference type="Pfam" id="PF02768">
    <property type="entry name" value="DNA_pol3_beta_3"/>
    <property type="match status" value="1"/>
</dbReference>
<evidence type="ECO:0000256" key="10">
    <source>
        <dbReference type="PIRNR" id="PIRNR000804"/>
    </source>
</evidence>
<dbReference type="Proteomes" id="UP000253307">
    <property type="component" value="Unassembled WGS sequence"/>
</dbReference>
<dbReference type="Pfam" id="PF02767">
    <property type="entry name" value="DNA_pol3_beta_2"/>
    <property type="match status" value="1"/>
</dbReference>
<proteinExistence type="inferred from homology"/>
<gene>
    <name evidence="14" type="ORF">DBW96_03465</name>
</gene>
<dbReference type="GO" id="GO:0003887">
    <property type="term" value="F:DNA-directed DNA polymerase activity"/>
    <property type="evidence" value="ECO:0007669"/>
    <property type="project" value="UniProtKB-UniRule"/>
</dbReference>
<keyword evidence="5 10" id="KW-0808">Transferase</keyword>
<sequence length="365" mass="39931">MQAVFKKEDITKALGVTLGVVEKKQTLPILANVLLEVNESSFHLTATDLESEVRTSGPLESVSSEGRTTTSAKKLNDLCRLIPDGSSIEIKLSGDKIQLKTPTGKYSLATLPSDDFPIFENQESGEQLNVNSKDLRKIFSTTSFAMGNQDWRHYLNGLYLELKDGFLTGVATDAHRLAINTFEVSSGSSFSGIVPRKSVNEMTKFLADADGEVSLLITDSSIELNTGNITFKSKLIDGNYPDFNQVIPSGDSFVLEVDVKELSESLSRVSVLSSDKYRGIRLNVSDGSLMVSANNPEEEAGEETLGVNYSGENIDIAFNVNYLQEILSHQEGNVCNIKFFGSDKSCLMLPPNADFPKYVVMPLLI</sequence>
<dbReference type="Pfam" id="PF00712">
    <property type="entry name" value="DNA_pol3_beta"/>
    <property type="match status" value="1"/>
</dbReference>
<dbReference type="InterPro" id="IPR022634">
    <property type="entry name" value="DNA_polIII_beta_N"/>
</dbReference>